<keyword evidence="3" id="KW-1185">Reference proteome</keyword>
<dbReference type="AlphaFoldDB" id="A0A6G1Q7A9"/>
<gene>
    <name evidence="2" type="ORF">EXN66_Car014078</name>
</gene>
<feature type="region of interest" description="Disordered" evidence="1">
    <location>
        <begin position="22"/>
        <end position="62"/>
    </location>
</feature>
<organism evidence="2 3">
    <name type="scientific">Channa argus</name>
    <name type="common">Northern snakehead</name>
    <name type="synonym">Ophicephalus argus</name>
    <dbReference type="NCBI Taxonomy" id="215402"/>
    <lineage>
        <taxon>Eukaryota</taxon>
        <taxon>Metazoa</taxon>
        <taxon>Chordata</taxon>
        <taxon>Craniata</taxon>
        <taxon>Vertebrata</taxon>
        <taxon>Euteleostomi</taxon>
        <taxon>Actinopterygii</taxon>
        <taxon>Neopterygii</taxon>
        <taxon>Teleostei</taxon>
        <taxon>Neoteleostei</taxon>
        <taxon>Acanthomorphata</taxon>
        <taxon>Anabantaria</taxon>
        <taxon>Anabantiformes</taxon>
        <taxon>Channoidei</taxon>
        <taxon>Channidae</taxon>
        <taxon>Channa</taxon>
    </lineage>
</organism>
<reference evidence="2 3" key="1">
    <citation type="submission" date="2019-02" db="EMBL/GenBank/DDBJ databases">
        <title>Opniocepnalus argus genome.</title>
        <authorList>
            <person name="Zhou C."/>
            <person name="Xiao S."/>
        </authorList>
    </citation>
    <scope>NUCLEOTIDE SEQUENCE [LARGE SCALE GENOMIC DNA]</scope>
    <source>
        <strain evidence="2">OARG1902GOOAL</strain>
        <tissue evidence="2">Muscle</tissue>
    </source>
</reference>
<evidence type="ECO:0000313" key="2">
    <source>
        <dbReference type="EMBL" id="KAF3698397.1"/>
    </source>
</evidence>
<accession>A0A6G1Q7A9</accession>
<dbReference type="Proteomes" id="UP000503349">
    <property type="component" value="Chromosome 13"/>
</dbReference>
<protein>
    <submittedName>
        <fullName evidence="2">Uncharacterized protein</fullName>
    </submittedName>
</protein>
<evidence type="ECO:0000313" key="3">
    <source>
        <dbReference type="Proteomes" id="UP000503349"/>
    </source>
</evidence>
<reference evidence="3" key="2">
    <citation type="submission" date="2019-02" db="EMBL/GenBank/DDBJ databases">
        <title>Opniocepnalus argus Var Kimnra genome.</title>
        <authorList>
            <person name="Zhou C."/>
            <person name="Xiao S."/>
        </authorList>
    </citation>
    <scope>NUCLEOTIDE SEQUENCE [LARGE SCALE GENOMIC DNA]</scope>
</reference>
<evidence type="ECO:0000256" key="1">
    <source>
        <dbReference type="SAM" id="MobiDB-lite"/>
    </source>
</evidence>
<sequence length="108" mass="11862">MQTVVPKETTERPTLTFVSEHHRLGPHSSDGAITVQTFSPHPDNMKTPPVSLLLGRAHSSPPDDVTYAEVTFTKLANKRGPSPRNSLPQSEYTHCTYTLVRHETGANG</sequence>
<proteinExistence type="predicted"/>
<dbReference type="EMBL" id="CM015724">
    <property type="protein sequence ID" value="KAF3698397.1"/>
    <property type="molecule type" value="Genomic_DNA"/>
</dbReference>
<name>A0A6G1Q7A9_CHAAH</name>